<proteinExistence type="predicted"/>
<dbReference type="AlphaFoldDB" id="T1DVP2"/>
<keyword evidence="2" id="KW-1185">Reference proteome</keyword>
<evidence type="ECO:0000313" key="2">
    <source>
        <dbReference type="Proteomes" id="UP000018143"/>
    </source>
</evidence>
<evidence type="ECO:0000313" key="1">
    <source>
        <dbReference type="EMBL" id="GAD18732.1"/>
    </source>
</evidence>
<reference evidence="1 2" key="1">
    <citation type="journal article" date="2013" name="Genome Announc.">
        <title>Draft Genome Sequence of Helicobacter fennelliae Strain MRY12-0050, Isolated from a Bacteremia Patient.</title>
        <authorList>
            <person name="Rimbara E."/>
            <person name="Matsui M."/>
            <person name="Mori S."/>
            <person name="Suzuki S."/>
            <person name="Suzuki M."/>
            <person name="Kim H."/>
            <person name="Sekizuka T."/>
            <person name="Kuroda M."/>
            <person name="Shibayama K."/>
        </authorList>
    </citation>
    <scope>NUCLEOTIDE SEQUENCE [LARGE SCALE GENOMIC DNA]</scope>
    <source>
        <strain evidence="1 2">MRY12-0050</strain>
    </source>
</reference>
<protein>
    <submittedName>
        <fullName evidence="1">Uncharacterized protein</fullName>
    </submittedName>
</protein>
<accession>T1DVP2</accession>
<organism evidence="1 2">
    <name type="scientific">Helicobacter fennelliae MRY12-0050</name>
    <dbReference type="NCBI Taxonomy" id="1325130"/>
    <lineage>
        <taxon>Bacteria</taxon>
        <taxon>Pseudomonadati</taxon>
        <taxon>Campylobacterota</taxon>
        <taxon>Epsilonproteobacteria</taxon>
        <taxon>Campylobacterales</taxon>
        <taxon>Helicobacteraceae</taxon>
        <taxon>Helicobacter</taxon>
    </lineage>
</organism>
<gene>
    <name evidence="1" type="ORF">HFN_2144</name>
</gene>
<dbReference type="STRING" id="1325130.HFN_2144"/>
<dbReference type="Proteomes" id="UP000018143">
    <property type="component" value="Unassembled WGS sequence"/>
</dbReference>
<comment type="caution">
    <text evidence="1">The sequence shown here is derived from an EMBL/GenBank/DDBJ whole genome shotgun (WGS) entry which is preliminary data.</text>
</comment>
<name>T1DVP2_9HELI</name>
<sequence>MQKCAPNASFKAGKKISFGASKSALRKWLAELGNVRKQKCKKRTQEENF</sequence>
<dbReference type="EMBL" id="BASD01000009">
    <property type="protein sequence ID" value="GAD18732.1"/>
    <property type="molecule type" value="Genomic_DNA"/>
</dbReference>